<dbReference type="InterPro" id="IPR038516">
    <property type="entry name" value="AAR2_N_sf"/>
</dbReference>
<dbReference type="InterPro" id="IPR033647">
    <property type="entry name" value="Aar2_N"/>
</dbReference>
<sequence length="363" mass="42633">MNHTNSSYNYWTIPIINIQKNTTICFNNNAFDIKSNATECYGVKNIPNKINLLYFQDNKDTESIRYGYWINNRLLLQNQIYFIYDRASGMYIPKRESRQDLYANKIQEYFMYMVNDASNKIDQLEWKYLCNAIKTNKDHGNGSEGYIYVDQSMCTLKETSQLNKIISARGSELDRNEQHYLDYIDIQFKSAMAIRKGYEMIDYYDTSNYLQQVIEQHSIQEIINQMKIAYANMNYIGNFGSAEHWQLLIKLICQSETFFKDEKNISIKIQIDELISHQLESLSEECVASFIEERLWREVFGDNTKSFPKILNSLYHRQIFVQDDSNLNDGNLSDGNFSDSEFNDSNSDSDAPAIAGHVTYRFW</sequence>
<dbReference type="OMA" id="GSSLQWH"/>
<keyword evidence="3" id="KW-1185">Reference proteome</keyword>
<dbReference type="RefSeq" id="XP_004180085.1">
    <property type="nucleotide sequence ID" value="XM_004180037.1"/>
</dbReference>
<gene>
    <name evidence="2" type="primary">TBLA0D00590</name>
    <name evidence="2" type="ORF">TBLA_0D00590</name>
</gene>
<dbReference type="Gene3D" id="2.60.34.20">
    <property type="match status" value="1"/>
</dbReference>
<accession>I2H2G4</accession>
<dbReference type="FunCoup" id="I2H2G4">
    <property type="interactions" value="557"/>
</dbReference>
<evidence type="ECO:0000313" key="3">
    <source>
        <dbReference type="Proteomes" id="UP000002866"/>
    </source>
</evidence>
<dbReference type="KEGG" id="tbl:TBLA_0D00590"/>
<organism evidence="2 3">
    <name type="scientific">Henningerozyma blattae (strain ATCC 34711 / CBS 6284 / DSM 70876 / NBRC 10599 / NRRL Y-10934 / UCD 77-7)</name>
    <name type="common">Yeast</name>
    <name type="synonym">Tetrapisispora blattae</name>
    <dbReference type="NCBI Taxonomy" id="1071380"/>
    <lineage>
        <taxon>Eukaryota</taxon>
        <taxon>Fungi</taxon>
        <taxon>Dikarya</taxon>
        <taxon>Ascomycota</taxon>
        <taxon>Saccharomycotina</taxon>
        <taxon>Saccharomycetes</taxon>
        <taxon>Saccharomycetales</taxon>
        <taxon>Saccharomycetaceae</taxon>
        <taxon>Henningerozyma</taxon>
    </lineage>
</organism>
<name>I2H2G4_HENB6</name>
<dbReference type="InterPro" id="IPR033648">
    <property type="entry name" value="AAR2_C"/>
</dbReference>
<dbReference type="HOGENOM" id="CLU_763285_0_0_1"/>
<dbReference type="InterPro" id="IPR038514">
    <property type="entry name" value="AAR2_C_sf"/>
</dbReference>
<dbReference type="EMBL" id="HE806319">
    <property type="protein sequence ID" value="CCH60566.1"/>
    <property type="molecule type" value="Genomic_DNA"/>
</dbReference>
<feature type="domain" description="AAR2 C-terminal" evidence="1">
    <location>
        <begin position="203"/>
        <end position="292"/>
    </location>
</feature>
<evidence type="ECO:0000259" key="1">
    <source>
        <dbReference type="Pfam" id="PF05282"/>
    </source>
</evidence>
<dbReference type="GeneID" id="14495670"/>
<dbReference type="Pfam" id="PF05282">
    <property type="entry name" value="AAR2"/>
    <property type="match status" value="1"/>
</dbReference>
<dbReference type="Gene3D" id="1.25.40.550">
    <property type="entry name" value="Aar2, C-terminal domain-like"/>
    <property type="match status" value="1"/>
</dbReference>
<reference evidence="2 3" key="1">
    <citation type="journal article" date="2011" name="Proc. Natl. Acad. Sci. U.S.A.">
        <title>Evolutionary erosion of yeast sex chromosomes by mating-type switching accidents.</title>
        <authorList>
            <person name="Gordon J.L."/>
            <person name="Armisen D."/>
            <person name="Proux-Wera E."/>
            <person name="Oheigeartaigh S.S."/>
            <person name="Byrne K.P."/>
            <person name="Wolfe K.H."/>
        </authorList>
    </citation>
    <scope>NUCLEOTIDE SEQUENCE [LARGE SCALE GENOMIC DNA]</scope>
    <source>
        <strain evidence="3">ATCC 34711 / CBS 6284 / DSM 70876 / NBRC 10599 / NRRL Y-10934 / UCD 77-7</strain>
    </source>
</reference>
<evidence type="ECO:0000313" key="2">
    <source>
        <dbReference type="EMBL" id="CCH60566.1"/>
    </source>
</evidence>
<dbReference type="CDD" id="cd13777">
    <property type="entry name" value="Aar2_N"/>
    <property type="match status" value="1"/>
</dbReference>
<protein>
    <recommendedName>
        <fullName evidence="1">AAR2 C-terminal domain-containing protein</fullName>
    </recommendedName>
</protein>
<dbReference type="eggNOG" id="KOG3937">
    <property type="taxonomic scope" value="Eukaryota"/>
</dbReference>
<dbReference type="InParanoid" id="I2H2G4"/>
<proteinExistence type="predicted"/>
<dbReference type="STRING" id="1071380.I2H2G4"/>
<dbReference type="CDD" id="cd13778">
    <property type="entry name" value="Aar2_C"/>
    <property type="match status" value="1"/>
</dbReference>
<dbReference type="AlphaFoldDB" id="I2H2G4"/>
<dbReference type="Proteomes" id="UP000002866">
    <property type="component" value="Chromosome 4"/>
</dbReference>